<evidence type="ECO:0000313" key="2">
    <source>
        <dbReference type="Proteomes" id="UP000215884"/>
    </source>
</evidence>
<dbReference type="AlphaFoldDB" id="A0A2U8PXX5"/>
<dbReference type="KEGG" id="brq:CIT40_22635"/>
<dbReference type="EMBL" id="CP029426">
    <property type="protein sequence ID" value="AWM02552.1"/>
    <property type="molecule type" value="Genomic_DNA"/>
</dbReference>
<reference evidence="1 2" key="1">
    <citation type="journal article" date="2017" name="Syst. Appl. Microbiol.">
        <title>Soybeans inoculated with root zone soils of Canadian native legumes harbour diverse and novel Bradyrhizobium spp. that possess agricultural potential.</title>
        <authorList>
            <person name="Bromfield E.S.P."/>
            <person name="Cloutier S."/>
            <person name="Tambong J.T."/>
            <person name="Tran Thi T.V."/>
        </authorList>
    </citation>
    <scope>NUCLEOTIDE SEQUENCE [LARGE SCALE GENOMIC DNA]</scope>
    <source>
        <strain evidence="1 2">39S1MB</strain>
    </source>
</reference>
<accession>A0A2U8PXX5</accession>
<dbReference type="Proteomes" id="UP000215884">
    <property type="component" value="Chromosome"/>
</dbReference>
<reference evidence="1 2" key="2">
    <citation type="journal article" date="2019" name="Int. J. Syst. Evol. Microbiol.">
        <title>Description and complete genome sequence of Bradyrhizobium amphicarpaeae sp. nov., harbouring photosystem and nitrogen-fixation genes.</title>
        <authorList>
            <person name="Bromfield E.S.P."/>
            <person name="Cloutier S."/>
            <person name="Nguyen H.D.T."/>
        </authorList>
    </citation>
    <scope>NUCLEOTIDE SEQUENCE [LARGE SCALE GENOMIC DNA]</scope>
    <source>
        <strain evidence="1 2">39S1MB</strain>
    </source>
</reference>
<sequence length="247" mass="25609">MSDKGTYGGFTAAIPTLAGGVGVGAYIDNSGRLYPQLYYGTPGFSLSAGYTNDLGALLTGPSAAGTLGMGRVGANVATVGSETGVGFGTPGAGVTYGYGPLDFSEDYSQPWIKQLIRDSVDGAGLPNRRNVWEYGYPEPGGENGPETNAVPVRRLTRVDPEDAGPVSASGNAPARYPSTFNERFGDWRGLPGGPQPTQASRPIGVFANEPGSSMASMRGFDNRNDPTSGTAGGLLGMIQDYMRNNGY</sequence>
<name>A0A2U8PXX5_9BRAD</name>
<organism evidence="1 2">
    <name type="scientific">Bradyrhizobium amphicarpaeae</name>
    <dbReference type="NCBI Taxonomy" id="1404768"/>
    <lineage>
        <taxon>Bacteria</taxon>
        <taxon>Pseudomonadati</taxon>
        <taxon>Pseudomonadota</taxon>
        <taxon>Alphaproteobacteria</taxon>
        <taxon>Hyphomicrobiales</taxon>
        <taxon>Nitrobacteraceae</taxon>
        <taxon>Bradyrhizobium</taxon>
    </lineage>
</organism>
<evidence type="ECO:0000313" key="1">
    <source>
        <dbReference type="EMBL" id="AWM02552.1"/>
    </source>
</evidence>
<dbReference type="RefSeq" id="WP_094891339.1">
    <property type="nucleotide sequence ID" value="NZ_CP029426.2"/>
</dbReference>
<keyword evidence="2" id="KW-1185">Reference proteome</keyword>
<gene>
    <name evidence="1" type="ORF">CIT40_22635</name>
</gene>
<proteinExistence type="predicted"/>
<protein>
    <submittedName>
        <fullName evidence="1">Uncharacterized protein</fullName>
    </submittedName>
</protein>
<dbReference type="OrthoDB" id="9848141at2"/>